<accession>F2I982</accession>
<evidence type="ECO:0000313" key="3">
    <source>
        <dbReference type="Proteomes" id="UP000007463"/>
    </source>
</evidence>
<feature type="signal peptide" evidence="1">
    <location>
        <begin position="1"/>
        <end position="20"/>
    </location>
</feature>
<sequence precursor="true">MKPLIILTIVLISCSNFSFGQFEFQLQAGVSASRLNFPGFNTYLESYNVQNSGSSMIKPVKFNQFGMGYHFGGIFRLKWFVTGINLGKITGFQSKAIYAYDQSRSFQFKNSYFDLQIGGRIGKEKFAFIPYITMSINSLNLNTFYSYGKTKSYGGERDLNGVYTSWRLVSLVGGRLEYRFTKMIGIFLDMSFMINKSEYLGGEFTESNSATDSKYFQSTATQDQIAATTDGLQEVYRISRGVFGLQLTFGSNEKD</sequence>
<proteinExistence type="predicted"/>
<keyword evidence="3" id="KW-1185">Reference proteome</keyword>
<keyword evidence="1" id="KW-0732">Signal</keyword>
<protein>
    <recommendedName>
        <fullName evidence="4">Outer membrane protein beta-barrel domain-containing protein</fullName>
    </recommendedName>
</protein>
<evidence type="ECO:0000313" key="2">
    <source>
        <dbReference type="EMBL" id="AEA43029.1"/>
    </source>
</evidence>
<feature type="chain" id="PRO_5003278205" description="Outer membrane protein beta-barrel domain-containing protein" evidence="1">
    <location>
        <begin position="21"/>
        <end position="255"/>
    </location>
</feature>
<dbReference type="RefSeq" id="WP_013685801.1">
    <property type="nucleotide sequence ID" value="NC_015321.1"/>
</dbReference>
<gene>
    <name evidence="2" type="ordered locus">Fluta_1031</name>
</gene>
<dbReference type="STRING" id="755732.Fluta_1031"/>
<reference evidence="2 3" key="1">
    <citation type="journal article" date="2011" name="Stand. Genomic Sci.">
        <title>Complete genome sequence of the gliding freshwater bacterium Fluviicola taffensis type strain (RW262).</title>
        <authorList>
            <person name="Woyke T."/>
            <person name="Chertkov O."/>
            <person name="Lapidus A."/>
            <person name="Nolan M."/>
            <person name="Lucas S."/>
            <person name="Del Rio T.G."/>
            <person name="Tice H."/>
            <person name="Cheng J.F."/>
            <person name="Tapia R."/>
            <person name="Han C."/>
            <person name="Goodwin L."/>
            <person name="Pitluck S."/>
            <person name="Liolios K."/>
            <person name="Pagani I."/>
            <person name="Ivanova N."/>
            <person name="Huntemann M."/>
            <person name="Mavromatis K."/>
            <person name="Mikhailova N."/>
            <person name="Pati A."/>
            <person name="Chen A."/>
            <person name="Palaniappan K."/>
            <person name="Land M."/>
            <person name="Hauser L."/>
            <person name="Brambilla E.M."/>
            <person name="Rohde M."/>
            <person name="Mwirichia R."/>
            <person name="Sikorski J."/>
            <person name="Tindall B.J."/>
            <person name="Goker M."/>
            <person name="Bristow J."/>
            <person name="Eisen J.A."/>
            <person name="Markowitz V."/>
            <person name="Hugenholtz P."/>
            <person name="Klenk H.P."/>
            <person name="Kyrpides N.C."/>
        </authorList>
    </citation>
    <scope>NUCLEOTIDE SEQUENCE [LARGE SCALE GENOMIC DNA]</scope>
    <source>
        <strain evidence="3">DSM 16823 / RW262 / RW262</strain>
    </source>
</reference>
<dbReference type="HOGENOM" id="CLU_1088827_0_0_10"/>
<name>F2I982_FLUTR</name>
<evidence type="ECO:0008006" key="4">
    <source>
        <dbReference type="Google" id="ProtNLM"/>
    </source>
</evidence>
<dbReference type="Proteomes" id="UP000007463">
    <property type="component" value="Chromosome"/>
</dbReference>
<organism evidence="2 3">
    <name type="scientific">Fluviicola taffensis (strain DSM 16823 / NCIMB 13979 / RW262)</name>
    <dbReference type="NCBI Taxonomy" id="755732"/>
    <lineage>
        <taxon>Bacteria</taxon>
        <taxon>Pseudomonadati</taxon>
        <taxon>Bacteroidota</taxon>
        <taxon>Flavobacteriia</taxon>
        <taxon>Flavobacteriales</taxon>
        <taxon>Crocinitomicaceae</taxon>
        <taxon>Fluviicola</taxon>
    </lineage>
</organism>
<dbReference type="KEGG" id="fte:Fluta_1031"/>
<evidence type="ECO:0000256" key="1">
    <source>
        <dbReference type="SAM" id="SignalP"/>
    </source>
</evidence>
<reference evidence="3" key="2">
    <citation type="submission" date="2011-02" db="EMBL/GenBank/DDBJ databases">
        <title>The complete genome of Fluviicola taffensis DSM 16823.</title>
        <authorList>
            <consortium name="US DOE Joint Genome Institute (JGI-PGF)"/>
            <person name="Lucas S."/>
            <person name="Copeland A."/>
            <person name="Lapidus A."/>
            <person name="Bruce D."/>
            <person name="Goodwin L."/>
            <person name="Pitluck S."/>
            <person name="Kyrpides N."/>
            <person name="Mavromatis K."/>
            <person name="Ivanova N."/>
            <person name="Mikhailova N."/>
            <person name="Pagani I."/>
            <person name="Chertkov O."/>
            <person name="Detter J.C."/>
            <person name="Han C."/>
            <person name="Tapia R."/>
            <person name="Land M."/>
            <person name="Hauser L."/>
            <person name="Markowitz V."/>
            <person name="Cheng J.-F."/>
            <person name="Hugenholtz P."/>
            <person name="Woyke T."/>
            <person name="Wu D."/>
            <person name="Tindall B."/>
            <person name="Pomrenke H.G."/>
            <person name="Brambilla E."/>
            <person name="Klenk H.-P."/>
            <person name="Eisen J.A."/>
        </authorList>
    </citation>
    <scope>NUCLEOTIDE SEQUENCE [LARGE SCALE GENOMIC DNA]</scope>
    <source>
        <strain evidence="3">DSM 16823 / RW262 / RW262</strain>
    </source>
</reference>
<dbReference type="AlphaFoldDB" id="F2I982"/>
<dbReference type="EMBL" id="CP002542">
    <property type="protein sequence ID" value="AEA43029.1"/>
    <property type="molecule type" value="Genomic_DNA"/>
</dbReference>